<dbReference type="Ensembl" id="ENSBIXT00000028893.1">
    <property type="protein sequence ID" value="ENSBIXP00000016790.1"/>
    <property type="gene ID" value="ENSBIXG00000020869.1"/>
</dbReference>
<proteinExistence type="predicted"/>
<accession>A0A4W2CXY1</accession>
<reference evidence="1 2" key="1">
    <citation type="submission" date="2018-11" db="EMBL/GenBank/DDBJ databases">
        <title>Haplotype-resolved cattle genomes.</title>
        <authorList>
            <person name="Low W.Y."/>
            <person name="Tearle R."/>
            <person name="Bickhart D.M."/>
            <person name="Rosen B.D."/>
            <person name="Koren S."/>
            <person name="Rhie A."/>
            <person name="Hiendleder S."/>
            <person name="Phillippy A.M."/>
            <person name="Smith T.P.L."/>
            <person name="Williams J.L."/>
        </authorList>
    </citation>
    <scope>NUCLEOTIDE SEQUENCE [LARGE SCALE GENOMIC DNA]</scope>
</reference>
<evidence type="ECO:0000313" key="2">
    <source>
        <dbReference type="Proteomes" id="UP000314981"/>
    </source>
</evidence>
<keyword evidence="2" id="KW-1185">Reference proteome</keyword>
<protein>
    <submittedName>
        <fullName evidence="1">Uncharacterized protein</fullName>
    </submittedName>
</protein>
<reference evidence="1" key="2">
    <citation type="submission" date="2025-08" db="UniProtKB">
        <authorList>
            <consortium name="Ensembl"/>
        </authorList>
    </citation>
    <scope>IDENTIFICATION</scope>
</reference>
<dbReference type="Proteomes" id="UP000314981">
    <property type="component" value="Chromosome 5"/>
</dbReference>
<organism evidence="1 2">
    <name type="scientific">Bos indicus x Bos taurus</name>
    <name type="common">Hybrid cattle</name>
    <dbReference type="NCBI Taxonomy" id="30522"/>
    <lineage>
        <taxon>Eukaryota</taxon>
        <taxon>Metazoa</taxon>
        <taxon>Chordata</taxon>
        <taxon>Craniata</taxon>
        <taxon>Vertebrata</taxon>
        <taxon>Euteleostomi</taxon>
        <taxon>Mammalia</taxon>
        <taxon>Eutheria</taxon>
        <taxon>Laurasiatheria</taxon>
        <taxon>Artiodactyla</taxon>
        <taxon>Ruminantia</taxon>
        <taxon>Pecora</taxon>
        <taxon>Bovidae</taxon>
        <taxon>Bovinae</taxon>
        <taxon>Bos</taxon>
    </lineage>
</organism>
<evidence type="ECO:0000313" key="1">
    <source>
        <dbReference type="Ensembl" id="ENSBIXP00000016790.1"/>
    </source>
</evidence>
<dbReference type="AlphaFoldDB" id="A0A4W2CXY1"/>
<sequence>MEMCLEILPIKCVFISTSYQTITEHNDCHWVYMYLLSTIEHRGGFCSRILSTVFLHCESFYFQREKQICSNYDVLRILNTCLSFTKKEFLNTMST</sequence>
<name>A0A4W2CXY1_BOBOX</name>
<reference evidence="1" key="3">
    <citation type="submission" date="2025-09" db="UniProtKB">
        <authorList>
            <consortium name="Ensembl"/>
        </authorList>
    </citation>
    <scope>IDENTIFICATION</scope>
</reference>